<evidence type="ECO:0000256" key="9">
    <source>
        <dbReference type="PIRNR" id="PIRNR006171"/>
    </source>
</evidence>
<dbReference type="PANTHER" id="PTHR45526">
    <property type="entry name" value="TRANSCRIPTIONAL REGULATORY PROTEIN DPIA"/>
    <property type="match status" value="1"/>
</dbReference>
<dbReference type="InterPro" id="IPR024187">
    <property type="entry name" value="Sig_transdc_resp-reg_cit/mal"/>
</dbReference>
<keyword evidence="2 9" id="KW-0963">Cytoplasm</keyword>
<keyword evidence="3 10" id="KW-0597">Phosphoprotein</keyword>
<evidence type="ECO:0000256" key="4">
    <source>
        <dbReference type="ARBA" id="ARBA00023012"/>
    </source>
</evidence>
<dbReference type="Proteomes" id="UP001560045">
    <property type="component" value="Unassembled WGS sequence"/>
</dbReference>
<feature type="compositionally biased region" description="Pro residues" evidence="11">
    <location>
        <begin position="235"/>
        <end position="245"/>
    </location>
</feature>
<feature type="compositionally biased region" description="Low complexity" evidence="11">
    <location>
        <begin position="225"/>
        <end position="234"/>
    </location>
</feature>
<evidence type="ECO:0000256" key="3">
    <source>
        <dbReference type="ARBA" id="ARBA00022553"/>
    </source>
</evidence>
<keyword evidence="5 9" id="KW-0805">Transcription regulation</keyword>
<evidence type="ECO:0000256" key="6">
    <source>
        <dbReference type="ARBA" id="ARBA00023125"/>
    </source>
</evidence>
<evidence type="ECO:0000313" key="13">
    <source>
        <dbReference type="EMBL" id="MEX5718251.1"/>
    </source>
</evidence>
<evidence type="ECO:0000256" key="8">
    <source>
        <dbReference type="ARBA" id="ARBA00023163"/>
    </source>
</evidence>
<evidence type="ECO:0000256" key="2">
    <source>
        <dbReference type="ARBA" id="ARBA00022490"/>
    </source>
</evidence>
<dbReference type="InterPro" id="IPR051271">
    <property type="entry name" value="2C-system_Tx_regulators"/>
</dbReference>
<dbReference type="SUPFAM" id="SSF52172">
    <property type="entry name" value="CheY-like"/>
    <property type="match status" value="1"/>
</dbReference>
<evidence type="ECO:0000256" key="11">
    <source>
        <dbReference type="SAM" id="MobiDB-lite"/>
    </source>
</evidence>
<evidence type="ECO:0000256" key="10">
    <source>
        <dbReference type="PROSITE-ProRule" id="PRU00169"/>
    </source>
</evidence>
<accession>A0ABV3XEX1</accession>
<dbReference type="Pfam" id="PF00072">
    <property type="entry name" value="Response_reg"/>
    <property type="match status" value="1"/>
</dbReference>
<organism evidence="13 14">
    <name type="scientific">Geodermatophilus maliterrae</name>
    <dbReference type="NCBI Taxonomy" id="3162531"/>
    <lineage>
        <taxon>Bacteria</taxon>
        <taxon>Bacillati</taxon>
        <taxon>Actinomycetota</taxon>
        <taxon>Actinomycetes</taxon>
        <taxon>Geodermatophilales</taxon>
        <taxon>Geodermatophilaceae</taxon>
        <taxon>Geodermatophilus</taxon>
    </lineage>
</organism>
<feature type="modified residue" description="4-aspartylphosphate" evidence="10">
    <location>
        <position position="54"/>
    </location>
</feature>
<dbReference type="EMBL" id="JBFNXQ010000017">
    <property type="protein sequence ID" value="MEX5718251.1"/>
    <property type="molecule type" value="Genomic_DNA"/>
</dbReference>
<dbReference type="CDD" id="cd19925">
    <property type="entry name" value="REC_citrate_TCS"/>
    <property type="match status" value="1"/>
</dbReference>
<keyword evidence="14" id="KW-1185">Reference proteome</keyword>
<gene>
    <name evidence="13" type="ORF">ABQ292_07690</name>
</gene>
<dbReference type="InterPro" id="IPR001789">
    <property type="entry name" value="Sig_transdc_resp-reg_receiver"/>
</dbReference>
<dbReference type="SMART" id="SM00448">
    <property type="entry name" value="REC"/>
    <property type="match status" value="1"/>
</dbReference>
<reference evidence="13 14" key="1">
    <citation type="submission" date="2024-06" db="EMBL/GenBank/DDBJ databases">
        <title>Draft genome sequence of Geodermatophilus badlandi, a novel member of the Geodermatophilaceae isolated from badland sedimentary rocks in the Red desert, Wyoming, USA.</title>
        <authorList>
            <person name="Ben Tekaya S."/>
            <person name="Nouioui I."/>
            <person name="Flores G.M."/>
            <person name="Shaal M.N."/>
            <person name="Bredoire F."/>
            <person name="Basile F."/>
            <person name="Van Diepen L."/>
            <person name="Ward N.L."/>
        </authorList>
    </citation>
    <scope>NUCLEOTIDE SEQUENCE [LARGE SCALE GENOMIC DNA]</scope>
    <source>
        <strain evidence="13 14">WL48A</strain>
    </source>
</reference>
<evidence type="ECO:0000259" key="12">
    <source>
        <dbReference type="PROSITE" id="PS50110"/>
    </source>
</evidence>
<feature type="region of interest" description="Disordered" evidence="11">
    <location>
        <begin position="208"/>
        <end position="245"/>
    </location>
</feature>
<dbReference type="PIRSF" id="PIRSF006171">
    <property type="entry name" value="RR_citrat_malat"/>
    <property type="match status" value="1"/>
</dbReference>
<keyword evidence="4 9" id="KW-0902">Two-component regulatory system</keyword>
<name>A0ABV3XEX1_9ACTN</name>
<proteinExistence type="predicted"/>
<evidence type="ECO:0000256" key="1">
    <source>
        <dbReference type="ARBA" id="ARBA00004496"/>
    </source>
</evidence>
<sequence>MIRVLIVDDDFMVARVHAGFVAAADGYEVVGTASTGAAALADVERLRPDLVLLDVYLPDMTGLEALQRLRAGGSAVDVVVISAARDIESIRSALHGGVLHYLVKPFDRSTLERWLADYRTLSAELRSGAELAQDDVDRVFGRPGGTGVPRPVTTPKGISPETLELVRRALAEAGREGLSASEASERTGLARVSARRYLEQLVAQQEADVRQRYGTAGRPERRFSARSARAAGPAGPAPPGSAPAP</sequence>
<keyword evidence="8 9" id="KW-0804">Transcription</keyword>
<dbReference type="PROSITE" id="PS50110">
    <property type="entry name" value="RESPONSE_REGULATORY"/>
    <property type="match status" value="1"/>
</dbReference>
<feature type="domain" description="Response regulatory" evidence="12">
    <location>
        <begin position="3"/>
        <end position="119"/>
    </location>
</feature>
<dbReference type="PANTHER" id="PTHR45526:SF1">
    <property type="entry name" value="TRANSCRIPTIONAL REGULATORY PROTEIN DCUR-RELATED"/>
    <property type="match status" value="1"/>
</dbReference>
<protein>
    <recommendedName>
        <fullName evidence="9">Transcriptional regulatory protein</fullName>
    </recommendedName>
</protein>
<keyword evidence="6 9" id="KW-0238">DNA-binding</keyword>
<evidence type="ECO:0000256" key="7">
    <source>
        <dbReference type="ARBA" id="ARBA00023159"/>
    </source>
</evidence>
<dbReference type="Gene3D" id="3.40.50.2300">
    <property type="match status" value="1"/>
</dbReference>
<comment type="caution">
    <text evidence="13">The sequence shown here is derived from an EMBL/GenBank/DDBJ whole genome shotgun (WGS) entry which is preliminary data.</text>
</comment>
<evidence type="ECO:0000313" key="14">
    <source>
        <dbReference type="Proteomes" id="UP001560045"/>
    </source>
</evidence>
<dbReference type="InterPro" id="IPR011006">
    <property type="entry name" value="CheY-like_superfamily"/>
</dbReference>
<feature type="region of interest" description="Disordered" evidence="11">
    <location>
        <begin position="138"/>
        <end position="158"/>
    </location>
</feature>
<keyword evidence="7 9" id="KW-0010">Activator</keyword>
<dbReference type="RefSeq" id="WP_369204910.1">
    <property type="nucleotide sequence ID" value="NZ_JBFNXQ010000017.1"/>
</dbReference>
<comment type="subcellular location">
    <subcellularLocation>
        <location evidence="1 9">Cytoplasm</location>
    </subcellularLocation>
</comment>
<evidence type="ECO:0000256" key="5">
    <source>
        <dbReference type="ARBA" id="ARBA00023015"/>
    </source>
</evidence>